<dbReference type="EMBL" id="NJHN03000036">
    <property type="protein sequence ID" value="KAH9422546.1"/>
    <property type="molecule type" value="Genomic_DNA"/>
</dbReference>
<gene>
    <name evidence="3" type="ORF">DERP_003222</name>
</gene>
<keyword evidence="2" id="KW-1133">Transmembrane helix</keyword>
<evidence type="ECO:0000313" key="4">
    <source>
        <dbReference type="Proteomes" id="UP000887458"/>
    </source>
</evidence>
<evidence type="ECO:0000313" key="3">
    <source>
        <dbReference type="EMBL" id="KAH9422546.1"/>
    </source>
</evidence>
<feature type="transmembrane region" description="Helical" evidence="2">
    <location>
        <begin position="20"/>
        <end position="39"/>
    </location>
</feature>
<feature type="region of interest" description="Disordered" evidence="1">
    <location>
        <begin position="138"/>
        <end position="160"/>
    </location>
</feature>
<keyword evidence="2" id="KW-0812">Transmembrane</keyword>
<proteinExistence type="predicted"/>
<feature type="transmembrane region" description="Helical" evidence="2">
    <location>
        <begin position="259"/>
        <end position="277"/>
    </location>
</feature>
<feature type="transmembrane region" description="Helical" evidence="2">
    <location>
        <begin position="230"/>
        <end position="252"/>
    </location>
</feature>
<dbReference type="Proteomes" id="UP000887458">
    <property type="component" value="Unassembled WGS sequence"/>
</dbReference>
<keyword evidence="4" id="KW-1185">Reference proteome</keyword>
<evidence type="ECO:0000256" key="1">
    <source>
        <dbReference type="SAM" id="MobiDB-lite"/>
    </source>
</evidence>
<feature type="transmembrane region" description="Helical" evidence="2">
    <location>
        <begin position="204"/>
        <end position="224"/>
    </location>
</feature>
<sequence length="295" mass="34470">MQSNATIIYPACFLFRKWSLIIIISLDLMIIFYTTFALVGRLQMFDFNSNEINNQNHYPELYNHQILHGGTNLIHNDSNLDDNKEWINQTSMLMEKKMKMETATTTTNNPFDLLSSLAFNNIEIPTVKLTTTTMATETDPFKTSNADDNDNQIDNDVNNRYNRYHDDHNEKSYNDNNTNSSISSFEHSIWFEMFEHRIYQRPKIVAQVMTNMFAYIVCLIGLIGVLRENYFLTTIYAWFGCFSLTTSIIIYVLTWSPELFGKIISNLLFLILLFLYLKDLAYIRLQITNNIIIVT</sequence>
<evidence type="ECO:0000256" key="2">
    <source>
        <dbReference type="SAM" id="Phobius"/>
    </source>
</evidence>
<organism evidence="3 4">
    <name type="scientific">Dermatophagoides pteronyssinus</name>
    <name type="common">European house dust mite</name>
    <dbReference type="NCBI Taxonomy" id="6956"/>
    <lineage>
        <taxon>Eukaryota</taxon>
        <taxon>Metazoa</taxon>
        <taxon>Ecdysozoa</taxon>
        <taxon>Arthropoda</taxon>
        <taxon>Chelicerata</taxon>
        <taxon>Arachnida</taxon>
        <taxon>Acari</taxon>
        <taxon>Acariformes</taxon>
        <taxon>Sarcoptiformes</taxon>
        <taxon>Astigmata</taxon>
        <taxon>Psoroptidia</taxon>
        <taxon>Analgoidea</taxon>
        <taxon>Pyroglyphidae</taxon>
        <taxon>Dermatophagoidinae</taxon>
        <taxon>Dermatophagoides</taxon>
    </lineage>
</organism>
<reference evidence="3 4" key="2">
    <citation type="journal article" date="2022" name="Mol. Biol. Evol.">
        <title>Comparative Genomics Reveals Insights into the Divergent Evolution of Astigmatic Mites and Household Pest Adaptations.</title>
        <authorList>
            <person name="Xiong Q."/>
            <person name="Wan A.T."/>
            <person name="Liu X."/>
            <person name="Fung C.S."/>
            <person name="Xiao X."/>
            <person name="Malainual N."/>
            <person name="Hou J."/>
            <person name="Wang L."/>
            <person name="Wang M."/>
            <person name="Yang K.Y."/>
            <person name="Cui Y."/>
            <person name="Leung E.L."/>
            <person name="Nong W."/>
            <person name="Shin S.K."/>
            <person name="Au S.W."/>
            <person name="Jeong K.Y."/>
            <person name="Chew F.T."/>
            <person name="Hui J.H."/>
            <person name="Leung T.F."/>
            <person name="Tungtrongchitr A."/>
            <person name="Zhong N."/>
            <person name="Liu Z."/>
            <person name="Tsui S.K."/>
        </authorList>
    </citation>
    <scope>NUCLEOTIDE SEQUENCE [LARGE SCALE GENOMIC DNA]</scope>
    <source>
        <strain evidence="3">Derp</strain>
    </source>
</reference>
<accession>A0ABQ8JJM5</accession>
<protein>
    <submittedName>
        <fullName evidence="3">Uncharacterized protein</fullName>
    </submittedName>
</protein>
<keyword evidence="2" id="KW-0472">Membrane</keyword>
<name>A0ABQ8JJM5_DERPT</name>
<comment type="caution">
    <text evidence="3">The sequence shown here is derived from an EMBL/GenBank/DDBJ whole genome shotgun (WGS) entry which is preliminary data.</text>
</comment>
<reference evidence="3 4" key="1">
    <citation type="journal article" date="2018" name="J. Allergy Clin. Immunol.">
        <title>High-quality assembly of Dermatophagoides pteronyssinus genome and transcriptome reveals a wide range of novel allergens.</title>
        <authorList>
            <person name="Liu X.Y."/>
            <person name="Yang K.Y."/>
            <person name="Wang M.Q."/>
            <person name="Kwok J.S."/>
            <person name="Zeng X."/>
            <person name="Yang Z."/>
            <person name="Xiao X.J."/>
            <person name="Lau C.P."/>
            <person name="Li Y."/>
            <person name="Huang Z.M."/>
            <person name="Ba J.G."/>
            <person name="Yim A.K."/>
            <person name="Ouyang C.Y."/>
            <person name="Ngai S.M."/>
            <person name="Chan T.F."/>
            <person name="Leung E.L."/>
            <person name="Liu L."/>
            <person name="Liu Z.G."/>
            <person name="Tsui S.K."/>
        </authorList>
    </citation>
    <scope>NUCLEOTIDE SEQUENCE [LARGE SCALE GENOMIC DNA]</scope>
    <source>
        <strain evidence="3">Derp</strain>
    </source>
</reference>